<dbReference type="AlphaFoldDB" id="A0A4R3JAC1"/>
<keyword evidence="4 7" id="KW-1133">Transmembrane helix</keyword>
<gene>
    <name evidence="9" type="ORF">EDD55_1048</name>
</gene>
<feature type="region of interest" description="Disordered" evidence="6">
    <location>
        <begin position="1"/>
        <end position="20"/>
    </location>
</feature>
<dbReference type="InterPro" id="IPR050367">
    <property type="entry name" value="APC_superfamily"/>
</dbReference>
<dbReference type="InterPro" id="IPR006016">
    <property type="entry name" value="UspA"/>
</dbReference>
<evidence type="ECO:0000256" key="4">
    <source>
        <dbReference type="ARBA" id="ARBA00022989"/>
    </source>
</evidence>
<feature type="transmembrane region" description="Helical" evidence="7">
    <location>
        <begin position="32"/>
        <end position="53"/>
    </location>
</feature>
<evidence type="ECO:0000256" key="7">
    <source>
        <dbReference type="SAM" id="Phobius"/>
    </source>
</evidence>
<reference evidence="9 10" key="1">
    <citation type="submission" date="2019-03" db="EMBL/GenBank/DDBJ databases">
        <title>Genomic Encyclopedia of Type Strains, Phase IV (KMG-IV): sequencing the most valuable type-strain genomes for metagenomic binning, comparative biology and taxonomic classification.</title>
        <authorList>
            <person name="Goeker M."/>
        </authorList>
    </citation>
    <scope>NUCLEOTIDE SEQUENCE [LARGE SCALE GENOMIC DNA]</scope>
    <source>
        <strain evidence="9 10">DSM 101688</strain>
    </source>
</reference>
<dbReference type="OrthoDB" id="9804700at2"/>
<proteinExistence type="predicted"/>
<keyword evidence="5 7" id="KW-0472">Membrane</keyword>
<dbReference type="Pfam" id="PF00582">
    <property type="entry name" value="Usp"/>
    <property type="match status" value="2"/>
</dbReference>
<evidence type="ECO:0000256" key="3">
    <source>
        <dbReference type="ARBA" id="ARBA00022692"/>
    </source>
</evidence>
<keyword evidence="10" id="KW-1185">Reference proteome</keyword>
<dbReference type="GO" id="GO:0005886">
    <property type="term" value="C:plasma membrane"/>
    <property type="evidence" value="ECO:0007669"/>
    <property type="project" value="UniProtKB-SubCell"/>
</dbReference>
<comment type="caution">
    <text evidence="9">The sequence shown here is derived from an EMBL/GenBank/DDBJ whole genome shotgun (WGS) entry which is preliminary data.</text>
</comment>
<feature type="transmembrane region" description="Helical" evidence="7">
    <location>
        <begin position="446"/>
        <end position="465"/>
    </location>
</feature>
<sequence length="784" mass="83743">MADAPKKSGVPDGGAADEHEVSLSRTLGPFTVTMMGVGGMIGAGIFALTGIAAGKAGPAVIVVFLLNGFVTLLTAFAYAELGSAFPRAGGGYVWIKEGLGGANGFLGGWMSWFGYVVAGALYAIAFGGFAADSWTAMGLPMGGWTSAHIGPIFTVGVLLVFSAFNFFGAKEAGAMGNVITVTKIIILGAFVLFGVVVMFSSGTWEGRFTHDFMPNGVSGVFVAMGLTFIAFEGYEIIAQSGEEIIDPKRNIPRGIFISIAIAVAVYVLVGIVAIGATVTPPGISVHAYLGQQKELAIVSVARQIFPFGSGGALMLISGLAATMSALNVTLYSASRVAFAMGREHNLPPAFSRIHPRFTTPYVAVVVSGAMMVVAGLTLPIETAATAGGIMFLLMFIQVNLAVMTLRQKDPDARRGFTVPFFPLPMVIAVTANAALVLYMVTYNPTAVWMAFIWIVLGLLAYTMYFEKHETTQKPKAIVHEEAVGRQDYTVLVAVRERRESRVLGWFAAALAKARKGGVLAVNMLEVPPPLSLGEGRQMVDTAKGYFEAVSEEAKRRKTPLHTLIMISRAVGPALMEIVRERQGDIAVLGWTGEKKRGRLFGHTSDELLANPPTNIALVRAAARAKEIHENILVPVIAGANSRLALELACDIGRVVAGRKHAHVTLLHVVQSKDALSAGWDDAFADLRENITYGKLETKLVQGASIANTIVEEAENHDLMIFGASDEPIFERIRTGNISRRLLRDAKPTTVMVKRRQPVLGSLLRRTVLSDPARAKVKAKAQVKK</sequence>
<feature type="transmembrane region" description="Helical" evidence="7">
    <location>
        <begin position="212"/>
        <end position="234"/>
    </location>
</feature>
<feature type="transmembrane region" description="Helical" evidence="7">
    <location>
        <begin position="151"/>
        <end position="169"/>
    </location>
</feature>
<accession>A0A4R3JAC1</accession>
<feature type="transmembrane region" description="Helical" evidence="7">
    <location>
        <begin position="112"/>
        <end position="131"/>
    </location>
</feature>
<name>A0A4R3JAC1_9PROT</name>
<evidence type="ECO:0000313" key="9">
    <source>
        <dbReference type="EMBL" id="TCS62919.1"/>
    </source>
</evidence>
<dbReference type="Gene3D" id="3.40.50.12370">
    <property type="match status" value="1"/>
</dbReference>
<evidence type="ECO:0000256" key="2">
    <source>
        <dbReference type="ARBA" id="ARBA00022475"/>
    </source>
</evidence>
<evidence type="ECO:0000313" key="10">
    <source>
        <dbReference type="Proteomes" id="UP000295304"/>
    </source>
</evidence>
<protein>
    <submittedName>
        <fullName evidence="9">Cationic amino acid:proton symporter (ABT family)</fullName>
    </submittedName>
</protein>
<feature type="domain" description="UspA" evidence="8">
    <location>
        <begin position="489"/>
        <end position="619"/>
    </location>
</feature>
<dbReference type="CDD" id="cd00293">
    <property type="entry name" value="USP-like"/>
    <property type="match status" value="1"/>
</dbReference>
<comment type="subcellular location">
    <subcellularLocation>
        <location evidence="1">Cell membrane</location>
        <topology evidence="1">Multi-pass membrane protein</topology>
    </subcellularLocation>
</comment>
<dbReference type="EMBL" id="SLZW01000004">
    <property type="protein sequence ID" value="TCS62919.1"/>
    <property type="molecule type" value="Genomic_DNA"/>
</dbReference>
<dbReference type="RefSeq" id="WP_132938672.1">
    <property type="nucleotide sequence ID" value="NZ_CP119676.1"/>
</dbReference>
<dbReference type="InterPro" id="IPR002293">
    <property type="entry name" value="AA/rel_permease1"/>
</dbReference>
<feature type="domain" description="UspA" evidence="8">
    <location>
        <begin position="629"/>
        <end position="753"/>
    </location>
</feature>
<dbReference type="PANTHER" id="PTHR42770">
    <property type="entry name" value="AMINO ACID TRANSPORTER-RELATED"/>
    <property type="match status" value="1"/>
</dbReference>
<dbReference type="Pfam" id="PF13520">
    <property type="entry name" value="AA_permease_2"/>
    <property type="match status" value="1"/>
</dbReference>
<keyword evidence="3 7" id="KW-0812">Transmembrane</keyword>
<dbReference type="Proteomes" id="UP000295304">
    <property type="component" value="Unassembled WGS sequence"/>
</dbReference>
<evidence type="ECO:0000256" key="5">
    <source>
        <dbReference type="ARBA" id="ARBA00023136"/>
    </source>
</evidence>
<keyword evidence="2" id="KW-1003">Cell membrane</keyword>
<organism evidence="9 10">
    <name type="scientific">Varunaivibrio sulfuroxidans</name>
    <dbReference type="NCBI Taxonomy" id="1773489"/>
    <lineage>
        <taxon>Bacteria</taxon>
        <taxon>Pseudomonadati</taxon>
        <taxon>Pseudomonadota</taxon>
        <taxon>Alphaproteobacteria</taxon>
        <taxon>Rhodospirillales</taxon>
        <taxon>Magnetovibrionaceae</taxon>
        <taxon>Varunaivibrio</taxon>
    </lineage>
</organism>
<dbReference type="SUPFAM" id="SSF52402">
    <property type="entry name" value="Adenine nucleotide alpha hydrolases-like"/>
    <property type="match status" value="2"/>
</dbReference>
<feature type="transmembrane region" description="Helical" evidence="7">
    <location>
        <begin position="181"/>
        <end position="200"/>
    </location>
</feature>
<evidence type="ECO:0000259" key="8">
    <source>
        <dbReference type="Pfam" id="PF00582"/>
    </source>
</evidence>
<feature type="transmembrane region" description="Helical" evidence="7">
    <location>
        <begin position="361"/>
        <end position="380"/>
    </location>
</feature>
<feature type="transmembrane region" description="Helical" evidence="7">
    <location>
        <begin position="255"/>
        <end position="278"/>
    </location>
</feature>
<dbReference type="Gene3D" id="1.20.1740.10">
    <property type="entry name" value="Amino acid/polyamine transporter I"/>
    <property type="match status" value="1"/>
</dbReference>
<dbReference type="PANTHER" id="PTHR42770:SF11">
    <property type="entry name" value="INNER MEMBRANE TRANSPORT PROTEIN YBAT"/>
    <property type="match status" value="1"/>
</dbReference>
<feature type="transmembrane region" description="Helical" evidence="7">
    <location>
        <begin position="386"/>
        <end position="405"/>
    </location>
</feature>
<feature type="transmembrane region" description="Helical" evidence="7">
    <location>
        <begin position="312"/>
        <end position="333"/>
    </location>
</feature>
<feature type="transmembrane region" description="Helical" evidence="7">
    <location>
        <begin position="417"/>
        <end position="440"/>
    </location>
</feature>
<evidence type="ECO:0000256" key="1">
    <source>
        <dbReference type="ARBA" id="ARBA00004651"/>
    </source>
</evidence>
<feature type="transmembrane region" description="Helical" evidence="7">
    <location>
        <begin position="59"/>
        <end position="79"/>
    </location>
</feature>
<evidence type="ECO:0000256" key="6">
    <source>
        <dbReference type="SAM" id="MobiDB-lite"/>
    </source>
</evidence>
<dbReference type="GO" id="GO:0022857">
    <property type="term" value="F:transmembrane transporter activity"/>
    <property type="evidence" value="ECO:0007669"/>
    <property type="project" value="InterPro"/>
</dbReference>